<dbReference type="Proteomes" id="UP001151532">
    <property type="component" value="Chromosome 1"/>
</dbReference>
<organism evidence="1 2">
    <name type="scientific">Salix purpurea</name>
    <name type="common">Purple osier willow</name>
    <dbReference type="NCBI Taxonomy" id="77065"/>
    <lineage>
        <taxon>Eukaryota</taxon>
        <taxon>Viridiplantae</taxon>
        <taxon>Streptophyta</taxon>
        <taxon>Embryophyta</taxon>
        <taxon>Tracheophyta</taxon>
        <taxon>Spermatophyta</taxon>
        <taxon>Magnoliopsida</taxon>
        <taxon>eudicotyledons</taxon>
        <taxon>Gunneridae</taxon>
        <taxon>Pentapetalae</taxon>
        <taxon>rosids</taxon>
        <taxon>fabids</taxon>
        <taxon>Malpighiales</taxon>
        <taxon>Salicaceae</taxon>
        <taxon>Saliceae</taxon>
        <taxon>Salix</taxon>
    </lineage>
</organism>
<gene>
    <name evidence="1" type="ORF">OIU79_008781</name>
</gene>
<name>A0A9Q0TJ50_SALPP</name>
<reference evidence="1" key="1">
    <citation type="submission" date="2022-11" db="EMBL/GenBank/DDBJ databases">
        <authorList>
            <person name="Hyden B.L."/>
            <person name="Feng K."/>
            <person name="Yates T."/>
            <person name="Jawdy S."/>
            <person name="Smart L.B."/>
            <person name="Muchero W."/>
        </authorList>
    </citation>
    <scope>NUCLEOTIDE SEQUENCE</scope>
    <source>
        <tissue evidence="1">Shoot tip</tissue>
    </source>
</reference>
<reference evidence="1" key="2">
    <citation type="journal article" date="2023" name="Int. J. Mol. Sci.">
        <title>De Novo Assembly and Annotation of 11 Diverse Shrub Willow (Salix) Genomes Reveals Novel Gene Organization in Sex-Linked Regions.</title>
        <authorList>
            <person name="Hyden B."/>
            <person name="Feng K."/>
            <person name="Yates T.B."/>
            <person name="Jawdy S."/>
            <person name="Cereghino C."/>
            <person name="Smart L.B."/>
            <person name="Muchero W."/>
        </authorList>
    </citation>
    <scope>NUCLEOTIDE SEQUENCE</scope>
    <source>
        <tissue evidence="1">Shoot tip</tissue>
    </source>
</reference>
<evidence type="ECO:0000313" key="1">
    <source>
        <dbReference type="EMBL" id="KAJ6712639.1"/>
    </source>
</evidence>
<dbReference type="EMBL" id="JAPFFK010000015">
    <property type="protein sequence ID" value="KAJ6712639.1"/>
    <property type="molecule type" value="Genomic_DNA"/>
</dbReference>
<feature type="non-terminal residue" evidence="1">
    <location>
        <position position="28"/>
    </location>
</feature>
<comment type="caution">
    <text evidence="1">The sequence shown here is derived from an EMBL/GenBank/DDBJ whole genome shotgun (WGS) entry which is preliminary data.</text>
</comment>
<keyword evidence="2" id="KW-1185">Reference proteome</keyword>
<proteinExistence type="predicted"/>
<protein>
    <submittedName>
        <fullName evidence="1">Uncharacterized protein</fullName>
    </submittedName>
</protein>
<evidence type="ECO:0000313" key="2">
    <source>
        <dbReference type="Proteomes" id="UP001151532"/>
    </source>
</evidence>
<sequence length="28" mass="3265">MRLQGRLQWLPFAIENFGRNFVANSNNA</sequence>
<dbReference type="AlphaFoldDB" id="A0A9Q0TJ50"/>
<accession>A0A9Q0TJ50</accession>